<dbReference type="EMBL" id="BLLB01000002">
    <property type="protein sequence ID" value="GFH01457.1"/>
    <property type="molecule type" value="Genomic_DNA"/>
</dbReference>
<protein>
    <submittedName>
        <fullName evidence="1">Uncharacterized protein</fullName>
    </submittedName>
</protein>
<organism evidence="1 2">
    <name type="scientific">Mycolicibacterium hippocampi</name>
    <dbReference type="NCBI Taxonomy" id="659824"/>
    <lineage>
        <taxon>Bacteria</taxon>
        <taxon>Bacillati</taxon>
        <taxon>Actinomycetota</taxon>
        <taxon>Actinomycetes</taxon>
        <taxon>Mycobacteriales</taxon>
        <taxon>Mycobacteriaceae</taxon>
        <taxon>Mycolicibacterium</taxon>
    </lineage>
</organism>
<sequence>MARTEGRLRGGLARSRETLAALIASPQTPILQLVGGWRGVFDAVGPASAIVPVPEAVPAR</sequence>
<dbReference type="RefSeq" id="WP_163888253.1">
    <property type="nucleotide sequence ID" value="NZ_BLLB01000002.1"/>
</dbReference>
<proteinExistence type="predicted"/>
<reference evidence="1 2" key="1">
    <citation type="journal article" date="2019" name="Emerg. Microbes Infect.">
        <title>Comprehensive subspecies identification of 175 nontuberculous mycobacteria species based on 7547 genomic profiles.</title>
        <authorList>
            <person name="Matsumoto Y."/>
            <person name="Kinjo T."/>
            <person name="Motooka D."/>
            <person name="Nabeya D."/>
            <person name="Jung N."/>
            <person name="Uechi K."/>
            <person name="Horii T."/>
            <person name="Iida T."/>
            <person name="Fujita J."/>
            <person name="Nakamura S."/>
        </authorList>
    </citation>
    <scope>NUCLEOTIDE SEQUENCE [LARGE SCALE GENOMIC DNA]</scope>
    <source>
        <strain evidence="1 2">JCM 30996</strain>
    </source>
</reference>
<keyword evidence="2" id="KW-1185">Reference proteome</keyword>
<accession>A0A7I9ZL85</accession>
<dbReference type="Proteomes" id="UP000465304">
    <property type="component" value="Unassembled WGS sequence"/>
</dbReference>
<comment type="caution">
    <text evidence="1">The sequence shown here is derived from an EMBL/GenBank/DDBJ whole genome shotgun (WGS) entry which is preliminary data.</text>
</comment>
<name>A0A7I9ZL85_9MYCO</name>
<gene>
    <name evidence="1" type="ORF">MHIP_19400</name>
</gene>
<evidence type="ECO:0000313" key="2">
    <source>
        <dbReference type="Proteomes" id="UP000465304"/>
    </source>
</evidence>
<dbReference type="AlphaFoldDB" id="A0A7I9ZL85"/>
<evidence type="ECO:0000313" key="1">
    <source>
        <dbReference type="EMBL" id="GFH01457.1"/>
    </source>
</evidence>